<protein>
    <recommendedName>
        <fullName evidence="7">Complex III assembly factor LYRM7</fullName>
    </recommendedName>
    <alternativeName>
        <fullName evidence="8">LYR motif-containing protein 7</fullName>
    </alternativeName>
</protein>
<keyword evidence="12" id="KW-1185">Reference proteome</keyword>
<dbReference type="OMA" id="TRQYVFH"/>
<evidence type="ECO:0000313" key="12">
    <source>
        <dbReference type="Proteomes" id="UP000887568"/>
    </source>
</evidence>
<feature type="region of interest" description="Disordered" evidence="9">
    <location>
        <begin position="85"/>
        <end position="123"/>
    </location>
</feature>
<accession>A0A914A329</accession>
<proteinExistence type="inferred from homology"/>
<evidence type="ECO:0000256" key="2">
    <source>
        <dbReference type="ARBA" id="ARBA00009508"/>
    </source>
</evidence>
<sequence>MLRSRVLALFKSLHRTRQSVFQGDELALNAARERINEEFAKNKHETDPDEIQQLIKVGEDVAVLMKKNIVQAKLNEAGRYQVRLTEDTLREDNAPLPRGKVRKKPRGNQSTETSRDHKPSRRI</sequence>
<keyword evidence="4" id="KW-0143">Chaperone</keyword>
<evidence type="ECO:0000259" key="10">
    <source>
        <dbReference type="Pfam" id="PF05347"/>
    </source>
</evidence>
<dbReference type="AlphaFoldDB" id="A0A914A329"/>
<dbReference type="PANTHER" id="PTHR46749">
    <property type="entry name" value="COMPLEX III ASSEMBLY FACTOR LYRM7"/>
    <property type="match status" value="1"/>
</dbReference>
<evidence type="ECO:0000256" key="8">
    <source>
        <dbReference type="ARBA" id="ARBA00031830"/>
    </source>
</evidence>
<comment type="function">
    <text evidence="5">Assembly factor required for Rieske Fe-S protein UQCRFS1 incorporation into the cytochrome b-c1 (CIII) complex. Functions as a chaperone, binding to this subunit within the mitochondrial matrix and stabilizing it prior to its translocation and insertion into the late CIII dimeric intermediate within the mitochondrial inner membrane.</text>
</comment>
<dbReference type="PANTHER" id="PTHR46749:SF1">
    <property type="entry name" value="COMPLEX III ASSEMBLY FACTOR LYRM7"/>
    <property type="match status" value="1"/>
</dbReference>
<keyword evidence="3" id="KW-0496">Mitochondrion</keyword>
<dbReference type="OrthoDB" id="529194at2759"/>
<dbReference type="InterPro" id="IPR008011">
    <property type="entry name" value="Complex1_LYR_dom"/>
</dbReference>
<dbReference type="InterPro" id="IPR045298">
    <property type="entry name" value="Complex1_LYR_LYRM7"/>
</dbReference>
<evidence type="ECO:0000256" key="3">
    <source>
        <dbReference type="ARBA" id="ARBA00023128"/>
    </source>
</evidence>
<evidence type="ECO:0000256" key="6">
    <source>
        <dbReference type="ARBA" id="ARBA00025809"/>
    </source>
</evidence>
<dbReference type="GO" id="GO:0044183">
    <property type="term" value="F:protein folding chaperone"/>
    <property type="evidence" value="ECO:0007669"/>
    <property type="project" value="TreeGrafter"/>
</dbReference>
<name>A0A914A329_PATMI</name>
<dbReference type="GO" id="GO:0005759">
    <property type="term" value="C:mitochondrial matrix"/>
    <property type="evidence" value="ECO:0007669"/>
    <property type="project" value="UniProtKB-SubCell"/>
</dbReference>
<dbReference type="GO" id="GO:0034551">
    <property type="term" value="P:mitochondrial respiratory chain complex III assembly"/>
    <property type="evidence" value="ECO:0007669"/>
    <property type="project" value="InterPro"/>
</dbReference>
<feature type="domain" description="Complex 1 LYR protein" evidence="10">
    <location>
        <begin position="5"/>
        <end position="60"/>
    </location>
</feature>
<evidence type="ECO:0000256" key="7">
    <source>
        <dbReference type="ARBA" id="ARBA00026165"/>
    </source>
</evidence>
<evidence type="ECO:0000256" key="4">
    <source>
        <dbReference type="ARBA" id="ARBA00023186"/>
    </source>
</evidence>
<dbReference type="Pfam" id="PF05347">
    <property type="entry name" value="Complex1_LYR"/>
    <property type="match status" value="1"/>
</dbReference>
<dbReference type="InterPro" id="IPR050435">
    <property type="entry name" value="MZM1/LYRM7"/>
</dbReference>
<evidence type="ECO:0000256" key="9">
    <source>
        <dbReference type="SAM" id="MobiDB-lite"/>
    </source>
</evidence>
<evidence type="ECO:0000313" key="11">
    <source>
        <dbReference type="EnsemblMetazoa" id="XP_038058070.1"/>
    </source>
</evidence>
<evidence type="ECO:0000256" key="5">
    <source>
        <dbReference type="ARBA" id="ARBA00025430"/>
    </source>
</evidence>
<dbReference type="GeneID" id="119729541"/>
<reference evidence="11" key="1">
    <citation type="submission" date="2022-11" db="UniProtKB">
        <authorList>
            <consortium name="EnsemblMetazoa"/>
        </authorList>
    </citation>
    <scope>IDENTIFICATION</scope>
</reference>
<dbReference type="EnsemblMetazoa" id="XM_038202142.1">
    <property type="protein sequence ID" value="XP_038058070.1"/>
    <property type="gene ID" value="LOC119729541"/>
</dbReference>
<organism evidence="11 12">
    <name type="scientific">Patiria miniata</name>
    <name type="common">Bat star</name>
    <name type="synonym">Asterina miniata</name>
    <dbReference type="NCBI Taxonomy" id="46514"/>
    <lineage>
        <taxon>Eukaryota</taxon>
        <taxon>Metazoa</taxon>
        <taxon>Echinodermata</taxon>
        <taxon>Eleutherozoa</taxon>
        <taxon>Asterozoa</taxon>
        <taxon>Asteroidea</taxon>
        <taxon>Valvatacea</taxon>
        <taxon>Valvatida</taxon>
        <taxon>Asterinidae</taxon>
        <taxon>Patiria</taxon>
    </lineage>
</organism>
<comment type="subcellular location">
    <subcellularLocation>
        <location evidence="1">Mitochondrion matrix</location>
    </subcellularLocation>
</comment>
<comment type="similarity">
    <text evidence="2">Belongs to the complex I LYR family.</text>
</comment>
<comment type="subunit">
    <text evidence="6">Interacts with UQCRFS1.</text>
</comment>
<evidence type="ECO:0000256" key="1">
    <source>
        <dbReference type="ARBA" id="ARBA00004305"/>
    </source>
</evidence>
<dbReference type="CDD" id="cd20267">
    <property type="entry name" value="Complex1_LYR_LYRM7"/>
    <property type="match status" value="1"/>
</dbReference>
<dbReference type="RefSeq" id="XP_038058070.1">
    <property type="nucleotide sequence ID" value="XM_038202142.1"/>
</dbReference>
<dbReference type="Proteomes" id="UP000887568">
    <property type="component" value="Unplaced"/>
</dbReference>